<dbReference type="EMBL" id="CP003879">
    <property type="protein sequence ID" value="AFU68498.1"/>
    <property type="molecule type" value="Genomic_DNA"/>
</dbReference>
<dbReference type="InterPro" id="IPR010866">
    <property type="entry name" value="A-2_8-polyST"/>
</dbReference>
<dbReference type="eggNOG" id="ENOG5030XQ5">
    <property type="taxonomic scope" value="Bacteria"/>
</dbReference>
<dbReference type="HOGENOM" id="CLU_794251_0_0_10"/>
<keyword evidence="3" id="KW-1185">Reference proteome</keyword>
<dbReference type="KEGG" id="ptq:P700755_001631"/>
<dbReference type="OrthoDB" id="1100979at2"/>
<accession>K4IFC1</accession>
<organism evidence="2 3">
    <name type="scientific">Psychroflexus torquis (strain ATCC 700755 / CIP 106069 / ACAM 623)</name>
    <dbReference type="NCBI Taxonomy" id="313595"/>
    <lineage>
        <taxon>Bacteria</taxon>
        <taxon>Pseudomonadati</taxon>
        <taxon>Bacteroidota</taxon>
        <taxon>Flavobacteriia</taxon>
        <taxon>Flavobacteriales</taxon>
        <taxon>Flavobacteriaceae</taxon>
        <taxon>Psychroflexus</taxon>
    </lineage>
</organism>
<proteinExistence type="predicted"/>
<dbReference type="STRING" id="313595.P700755_001631"/>
<reference evidence="2" key="2">
    <citation type="submission" date="2012-09" db="EMBL/GenBank/DDBJ databases">
        <title>The complete sequence of Psychroflexus torquis an extreme psychrophile from sea-ice that is stimulated by light.</title>
        <authorList>
            <person name="Feng S."/>
            <person name="Powell S.M."/>
            <person name="Bowman J.P."/>
        </authorList>
    </citation>
    <scope>NUCLEOTIDE SEQUENCE [LARGE SCALE GENOMIC DNA]</scope>
    <source>
        <strain evidence="2">ATCC 700755</strain>
    </source>
</reference>
<evidence type="ECO:0000256" key="1">
    <source>
        <dbReference type="SAM" id="Phobius"/>
    </source>
</evidence>
<feature type="transmembrane region" description="Helical" evidence="1">
    <location>
        <begin position="301"/>
        <end position="323"/>
    </location>
</feature>
<reference evidence="2" key="1">
    <citation type="submission" date="2006-03" db="EMBL/GenBank/DDBJ databases">
        <authorList>
            <person name="Bowman J."/>
            <person name="Ferriera S."/>
            <person name="Johnson J."/>
            <person name="Kravitz S."/>
            <person name="Halpern A."/>
            <person name="Remington K."/>
            <person name="Beeson K."/>
            <person name="Tran B."/>
            <person name="Rogers Y.-H."/>
            <person name="Friedman R."/>
            <person name="Venter J.C."/>
        </authorList>
    </citation>
    <scope>NUCLEOTIDE SEQUENCE [LARGE SCALE GENOMIC DNA]</scope>
    <source>
        <strain evidence="2">ATCC 700755</strain>
    </source>
</reference>
<sequence>MKHIFTIHSPITFLMAFSIVSQEKLNQEDVVVISSNYTLPIPFGMVIPAFSEINQSWWSKFASFNVGKAFDFYVKDIIGSSKFTAYVDIMHTYQKLLVTHENCKAFHFFEEGTDSYMLPQSLEDFTRTAVSDQFRNKTYPNTLREVLRLLRGYTSALHSLPYHSQSYQYEKTRSYYCLSNYCYPEINSAQKIQVKPNFDKEELNILSSSIQLNNAIVIVEETYPDKYGITDEEYKRILGLTFKRLVIAKDNSEIYLKLRPSKKDLDSRLTGLLDELGFKFNIIPNNTLAEGLFLNSQNLKVVGFVSSLLMYASIFGHDGYSMIHLMKNKKKTRFDSINGFDKLVINIIK</sequence>
<protein>
    <submittedName>
        <fullName evidence="2">Uncharacterized protein</fullName>
    </submittedName>
</protein>
<gene>
    <name evidence="2" type="ordered locus">P700755_001631</name>
</gene>
<evidence type="ECO:0000313" key="2">
    <source>
        <dbReference type="EMBL" id="AFU68498.1"/>
    </source>
</evidence>
<dbReference type="RefSeq" id="WP_015024095.1">
    <property type="nucleotide sequence ID" value="NC_018721.1"/>
</dbReference>
<evidence type="ECO:0000313" key="3">
    <source>
        <dbReference type="Proteomes" id="UP000008514"/>
    </source>
</evidence>
<keyword evidence="1" id="KW-1133">Transmembrane helix</keyword>
<dbReference type="Proteomes" id="UP000008514">
    <property type="component" value="Chromosome"/>
</dbReference>
<dbReference type="Pfam" id="PF07388">
    <property type="entry name" value="A-2_8-polyST"/>
    <property type="match status" value="1"/>
</dbReference>
<name>K4IFC1_PSYTT</name>
<keyword evidence="1" id="KW-0812">Transmembrane</keyword>
<keyword evidence="1" id="KW-0472">Membrane</keyword>
<dbReference type="AlphaFoldDB" id="K4IFC1"/>